<dbReference type="GeneTree" id="ENSGT00940000155355"/>
<dbReference type="OMA" id="YYHSEIL"/>
<evidence type="ECO:0000313" key="3">
    <source>
        <dbReference type="Ensembl" id="ENSCATP00000008703.1"/>
    </source>
</evidence>
<feature type="region of interest" description="Disordered" evidence="1">
    <location>
        <begin position="427"/>
        <end position="480"/>
    </location>
</feature>
<dbReference type="STRING" id="9531.ENSCATP00000008703"/>
<reference evidence="3" key="1">
    <citation type="submission" date="2025-08" db="UniProtKB">
        <authorList>
            <consortium name="Ensembl"/>
        </authorList>
    </citation>
    <scope>IDENTIFICATION</scope>
</reference>
<evidence type="ECO:0000313" key="4">
    <source>
        <dbReference type="Proteomes" id="UP000233060"/>
    </source>
</evidence>
<reference evidence="3" key="2">
    <citation type="submission" date="2025-09" db="UniProtKB">
        <authorList>
            <consortium name="Ensembl"/>
        </authorList>
    </citation>
    <scope>IDENTIFICATION</scope>
</reference>
<dbReference type="Proteomes" id="UP000233060">
    <property type="component" value="Unassembled WGS sequence"/>
</dbReference>
<sequence length="523" mass="59485">MDLSFSFMQGITGNTVQRPPQLIDSTSIHQEDAFDNNSDIAENGGQTPYEATLQQSFQYSPTTHLPSLTNGYHQSLQTFSPTDYYHSEILNTRPHEILEKPSPPQTIQNGRELFKSSLCGDLLNEVQASEHMRSQSMKAEKRKKPKKHDSSRSEECKSHKIPKLEPEEQNRPNERVDTISEKPREDPVLKEEAPVQPILSSVQTTEVSTGVKFQVGDLVWSKVRTYPCDPQLKVHFKINTRGAREYHVQCFSKQPERAWVHEKWVQEYKDHKQYEELLAEATKRREHAQWDFDVAHAEKHTFIYIDKQPEEDLSQAKKNVGTNAGEMASSLSSTDIRRHSQRQHTSVEEEEPPPVKNSLENCGSKEILPASITMHKGSLDLQKCNNVCSSECYRGWEINQLVYSTKGIGNKTEISVRGQDRLIISRPNQRNEKPVQNISSLEATSGSTGSAEKKQQRRSIRTRSESEKSTEVVSKKIRKEQVETVPRAAVKTRLQEGWADWGVQGSVRSSDSSVFTAVEETVD</sequence>
<dbReference type="PROSITE" id="PS50812">
    <property type="entry name" value="PWWP"/>
    <property type="match status" value="1"/>
</dbReference>
<feature type="compositionally biased region" description="Basic and acidic residues" evidence="1">
    <location>
        <begin position="462"/>
        <end position="480"/>
    </location>
</feature>
<feature type="region of interest" description="Disordered" evidence="1">
    <location>
        <begin position="129"/>
        <end position="195"/>
    </location>
</feature>
<dbReference type="Gene3D" id="2.30.30.140">
    <property type="match status" value="1"/>
</dbReference>
<accession>A0A2K5L6Y6</accession>
<dbReference type="InterPro" id="IPR000313">
    <property type="entry name" value="PWWP_dom"/>
</dbReference>
<dbReference type="Ensembl" id="ENSCATT00000030420.1">
    <property type="protein sequence ID" value="ENSCATP00000008703.1"/>
    <property type="gene ID" value="ENSCATG00000026315.1"/>
</dbReference>
<proteinExistence type="predicted"/>
<dbReference type="AlphaFoldDB" id="A0A2K5L6Y6"/>
<dbReference type="SUPFAM" id="SSF63748">
    <property type="entry name" value="Tudor/PWWP/MBT"/>
    <property type="match status" value="1"/>
</dbReference>
<feature type="compositionally biased region" description="Polar residues" evidence="1">
    <location>
        <begin position="434"/>
        <end position="450"/>
    </location>
</feature>
<keyword evidence="4" id="KW-1185">Reference proteome</keyword>
<feature type="region of interest" description="Disordered" evidence="1">
    <location>
        <begin position="325"/>
        <end position="361"/>
    </location>
</feature>
<feature type="compositionally biased region" description="Basic and acidic residues" evidence="1">
    <location>
        <begin position="148"/>
        <end position="193"/>
    </location>
</feature>
<protein>
    <recommendedName>
        <fullName evidence="2">PWWP domain-containing protein</fullName>
    </recommendedName>
</protein>
<evidence type="ECO:0000256" key="1">
    <source>
        <dbReference type="SAM" id="MobiDB-lite"/>
    </source>
</evidence>
<organism evidence="3 4">
    <name type="scientific">Cercocebus atys</name>
    <name type="common">Sooty mangabey</name>
    <name type="synonym">Cercocebus torquatus atys</name>
    <dbReference type="NCBI Taxonomy" id="9531"/>
    <lineage>
        <taxon>Eukaryota</taxon>
        <taxon>Metazoa</taxon>
        <taxon>Chordata</taxon>
        <taxon>Craniata</taxon>
        <taxon>Vertebrata</taxon>
        <taxon>Euteleostomi</taxon>
        <taxon>Mammalia</taxon>
        <taxon>Eutheria</taxon>
        <taxon>Euarchontoglires</taxon>
        <taxon>Primates</taxon>
        <taxon>Haplorrhini</taxon>
        <taxon>Catarrhini</taxon>
        <taxon>Cercopithecidae</taxon>
        <taxon>Cercopithecinae</taxon>
        <taxon>Cercocebus</taxon>
    </lineage>
</organism>
<feature type="domain" description="PWWP" evidence="2">
    <location>
        <begin position="215"/>
        <end position="271"/>
    </location>
</feature>
<name>A0A2K5L6Y6_CERAT</name>
<evidence type="ECO:0000259" key="2">
    <source>
        <dbReference type="PROSITE" id="PS50812"/>
    </source>
</evidence>